<protein>
    <submittedName>
        <fullName evidence="1">Uncharacterized protein</fullName>
    </submittedName>
</protein>
<organism evidence="1 2">
    <name type="scientific">Flavobacterium saliperosum</name>
    <dbReference type="NCBI Taxonomy" id="329186"/>
    <lineage>
        <taxon>Bacteria</taxon>
        <taxon>Pseudomonadati</taxon>
        <taxon>Bacteroidota</taxon>
        <taxon>Flavobacteriia</taxon>
        <taxon>Flavobacteriales</taxon>
        <taxon>Flavobacteriaceae</taxon>
        <taxon>Flavobacterium</taxon>
    </lineage>
</organism>
<dbReference type="Proteomes" id="UP000182124">
    <property type="component" value="Unassembled WGS sequence"/>
</dbReference>
<name>A0A1G4V496_9FLAO</name>
<evidence type="ECO:0000313" key="2">
    <source>
        <dbReference type="Proteomes" id="UP000182124"/>
    </source>
</evidence>
<evidence type="ECO:0000313" key="1">
    <source>
        <dbReference type="EMBL" id="SCX00363.1"/>
    </source>
</evidence>
<dbReference type="AlphaFoldDB" id="A0A1G4V496"/>
<dbReference type="EMBL" id="FMTY01000001">
    <property type="protein sequence ID" value="SCX00363.1"/>
    <property type="molecule type" value="Genomic_DNA"/>
</dbReference>
<proteinExistence type="predicted"/>
<reference evidence="1 2" key="1">
    <citation type="submission" date="2016-10" db="EMBL/GenBank/DDBJ databases">
        <authorList>
            <person name="de Groot N.N."/>
        </authorList>
    </citation>
    <scope>NUCLEOTIDE SEQUENCE [LARGE SCALE GENOMIC DNA]</scope>
    <source>
        <strain evidence="1 2">CGMCC 1.3801</strain>
    </source>
</reference>
<sequence>MKLVVPDEVEKVILKIGNKAKQRSAYKLFAAICKMEILADKNGFFPLPSKYLQSVNRRYHTIIDTFIANGIIDFEHYYDFHPITLERVKRRRYNVEKGICMRYKFLIDIEMGQVKEIDFENNRSCRWFEIIKQSLKELGYDYKVSRVAFGRRVYYGLIQNYKNELKNRGLCLIDAKASQPKLLLLELRKNKIEDLNYEEAFENDFYNYLVDKLKLKSREEAKEIFMYFLNGNGYVPNSEIYHLFPKASFFLKSLKKDNYKNSSHNFQKIESKIWIDDLLNNIPVDFALPIHDCLIVKEEVAGLVLEYCKEKYPEIDFVISHLRD</sequence>
<gene>
    <name evidence="1" type="ORF">SAMN02927925_00147</name>
</gene>
<accession>A0A1G4V496</accession>